<name>A0ABT7ZV98_9FLAO</name>
<keyword evidence="5" id="KW-1185">Reference proteome</keyword>
<feature type="signal peptide" evidence="2">
    <location>
        <begin position="1"/>
        <end position="19"/>
    </location>
</feature>
<organism evidence="4 5">
    <name type="scientific">Winogradskyella bathintestinalis</name>
    <dbReference type="NCBI Taxonomy" id="3035208"/>
    <lineage>
        <taxon>Bacteria</taxon>
        <taxon>Pseudomonadati</taxon>
        <taxon>Bacteroidota</taxon>
        <taxon>Flavobacteriia</taxon>
        <taxon>Flavobacteriales</taxon>
        <taxon>Flavobacteriaceae</taxon>
        <taxon>Winogradskyella</taxon>
    </lineage>
</organism>
<sequence>MHKKLLIISLLLTSFLCHAQFDVIYKRNNSIVTDGQSFNFTDSSCGYNDPCNWKFEVTNTSSEDIYMRIVVDNLVNTDGTNFQLCFALVCLNNISLDGAYPSTAALITPGATNSTGNNLWNLNPADTSTPMSYTLRFQAYDAEDNEIGTPISMIYNYQPVLGIDDVEISNLKVYPTVVKNELNVSVEENVSVEFYDLLGKKVKEVKLKSGDQKINISDLSAQLYFVKIRNENNIKTTLKILKK</sequence>
<evidence type="ECO:0000256" key="2">
    <source>
        <dbReference type="SAM" id="SignalP"/>
    </source>
</evidence>
<evidence type="ECO:0000313" key="5">
    <source>
        <dbReference type="Proteomes" id="UP001231197"/>
    </source>
</evidence>
<evidence type="ECO:0000259" key="3">
    <source>
        <dbReference type="Pfam" id="PF18962"/>
    </source>
</evidence>
<accession>A0ABT7ZV98</accession>
<reference evidence="4 5" key="1">
    <citation type="journal article" date="2023" name="Int. J. Syst. Evol. Microbiol.">
        <title>Winogradskyella bathintestinalis sp. nov., isolated from the intestine of the deep-sea loosejaw dragonfish, Malacosteus niger.</title>
        <authorList>
            <person name="Uniacke-Lowe S."/>
            <person name="Johnson C.N."/>
            <person name="Stanton C."/>
            <person name="Hill C."/>
            <person name="Ross P."/>
        </authorList>
    </citation>
    <scope>NUCLEOTIDE SEQUENCE [LARGE SCALE GENOMIC DNA]</scope>
    <source>
        <strain evidence="4 5">APC 3343</strain>
    </source>
</reference>
<feature type="domain" description="Secretion system C-terminal sorting" evidence="3">
    <location>
        <begin position="173"/>
        <end position="236"/>
    </location>
</feature>
<keyword evidence="1 2" id="KW-0732">Signal</keyword>
<proteinExistence type="predicted"/>
<evidence type="ECO:0000256" key="1">
    <source>
        <dbReference type="ARBA" id="ARBA00022729"/>
    </source>
</evidence>
<dbReference type="InterPro" id="IPR026444">
    <property type="entry name" value="Secre_tail"/>
</dbReference>
<protein>
    <submittedName>
        <fullName evidence="4">T9SS type A sorting domain-containing protein</fullName>
    </submittedName>
</protein>
<dbReference type="RefSeq" id="WP_290206595.1">
    <property type="nucleotide sequence ID" value="NZ_JASDDK010000002.1"/>
</dbReference>
<dbReference type="NCBIfam" id="TIGR04183">
    <property type="entry name" value="Por_Secre_tail"/>
    <property type="match status" value="1"/>
</dbReference>
<comment type="caution">
    <text evidence="4">The sequence shown here is derived from an EMBL/GenBank/DDBJ whole genome shotgun (WGS) entry which is preliminary data.</text>
</comment>
<dbReference type="Pfam" id="PF18962">
    <property type="entry name" value="Por_Secre_tail"/>
    <property type="match status" value="1"/>
</dbReference>
<dbReference type="EMBL" id="JASDDK010000002">
    <property type="protein sequence ID" value="MDN3492947.1"/>
    <property type="molecule type" value="Genomic_DNA"/>
</dbReference>
<evidence type="ECO:0000313" key="4">
    <source>
        <dbReference type="EMBL" id="MDN3492947.1"/>
    </source>
</evidence>
<dbReference type="Proteomes" id="UP001231197">
    <property type="component" value="Unassembled WGS sequence"/>
</dbReference>
<feature type="chain" id="PRO_5047492564" evidence="2">
    <location>
        <begin position="20"/>
        <end position="243"/>
    </location>
</feature>
<gene>
    <name evidence="4" type="ORF">QMA06_09455</name>
</gene>